<organism evidence="2 3">
    <name type="scientific">Spartinivicinus marinus</name>
    <dbReference type="NCBI Taxonomy" id="2994442"/>
    <lineage>
        <taxon>Bacteria</taxon>
        <taxon>Pseudomonadati</taxon>
        <taxon>Pseudomonadota</taxon>
        <taxon>Gammaproteobacteria</taxon>
        <taxon>Oceanospirillales</taxon>
        <taxon>Zooshikellaceae</taxon>
        <taxon>Spartinivicinus</taxon>
    </lineage>
</organism>
<accession>A0A853I6M8</accession>
<evidence type="ECO:0008006" key="4">
    <source>
        <dbReference type="Google" id="ProtNLM"/>
    </source>
</evidence>
<dbReference type="InterPro" id="IPR013320">
    <property type="entry name" value="ConA-like_dom_sf"/>
</dbReference>
<dbReference type="EMBL" id="JACCKB010000006">
    <property type="protein sequence ID" value="NYZ65591.1"/>
    <property type="molecule type" value="Genomic_DNA"/>
</dbReference>
<dbReference type="InterPro" id="IPR013783">
    <property type="entry name" value="Ig-like_fold"/>
</dbReference>
<comment type="caution">
    <text evidence="2">The sequence shown here is derived from an EMBL/GenBank/DDBJ whole genome shotgun (WGS) entry which is preliminary data.</text>
</comment>
<feature type="chain" id="PRO_5032273232" description="LamG-like jellyroll fold domain-containing protein" evidence="1">
    <location>
        <begin position="24"/>
        <end position="2105"/>
    </location>
</feature>
<keyword evidence="3" id="KW-1185">Reference proteome</keyword>
<keyword evidence="1" id="KW-0732">Signal</keyword>
<dbReference type="InterPro" id="IPR008964">
    <property type="entry name" value="Invasin/intimin_cell_adhesion"/>
</dbReference>
<feature type="signal peptide" evidence="1">
    <location>
        <begin position="1"/>
        <end position="23"/>
    </location>
</feature>
<dbReference type="SUPFAM" id="SSF49899">
    <property type="entry name" value="Concanavalin A-like lectins/glucanases"/>
    <property type="match status" value="1"/>
</dbReference>
<gene>
    <name evidence="2" type="ORF">H0A36_06170</name>
</gene>
<evidence type="ECO:0000313" key="2">
    <source>
        <dbReference type="EMBL" id="NYZ65591.1"/>
    </source>
</evidence>
<dbReference type="Gene3D" id="2.60.120.200">
    <property type="match status" value="1"/>
</dbReference>
<dbReference type="Proteomes" id="UP000569732">
    <property type="component" value="Unassembled WGS sequence"/>
</dbReference>
<dbReference type="RefSeq" id="WP_180567623.1">
    <property type="nucleotide sequence ID" value="NZ_JACCKB010000006.1"/>
</dbReference>
<dbReference type="Gene3D" id="2.60.40.10">
    <property type="entry name" value="Immunoglobulins"/>
    <property type="match status" value="2"/>
</dbReference>
<reference evidence="2 3" key="1">
    <citation type="submission" date="2020-07" db="EMBL/GenBank/DDBJ databases">
        <title>Endozoicomonas sp. nov., isolated from sediment.</title>
        <authorList>
            <person name="Gu T."/>
        </authorList>
    </citation>
    <scope>NUCLEOTIDE SEQUENCE [LARGE SCALE GENOMIC DNA]</scope>
    <source>
        <strain evidence="2 3">SM1973</strain>
    </source>
</reference>
<dbReference type="Pfam" id="PF13385">
    <property type="entry name" value="Laminin_G_3"/>
    <property type="match status" value="1"/>
</dbReference>
<sequence>MLLKRLFSLAAAIFGLSQLPAYGLNPNGFEQGIHSGYVFARAIVKDKSGYPLWAEYNQAGGHTRIPVSGEQAAQSQVISGNTYRNFIKQYDDLKKLYNNQVELLPINQYNSFRNNNSLNSALNQPIKNLPLLPADTKVVAIPALQHRGVTDGEQLVIKSFPVDLLNYPTIDDNIQSLLIAENGEILYQSQNRIGYLTAFGTKKEGDQVEDSSEYKSSSISGRLQSFFAPIPGVSIESVTGYVNGYGVTDENGRYTTSYRVSPCPGFSYSPTVHSYTRLYYSNFNPRGKPTVPYYIQKQSYDLCDGRSAYINSTSIAGLMSHIDSQAATSLIPDNITRIDIPVAVHLISGQVIFNNVEITEDRTTYTAEASPETLMLQEGLDYDGDGTKDRIVRGKINPDDGLFVDDAEGDLQGVYLSSNDRGNGKPNFTKLIDKQSHTTPQGLLKTISKEDLANTDIYVFRESTGELITERVGLSDNEAKLRKETGISKNNNFYYQMMVRSPEDSFSIKRRLYDNWSDWQAKNKMNPALFEHKADHLRTGEPIRVIAINRATGYIGTALTTLGSTQAGGNITSPVPTIIMSPPNLKVWATRRYQPQGIKANGDAERHNIGNEGAALTSDYIIEVHTEWLDENDRPLPAELEGRGYTARLAKIVQDPSNSDDPLAASQIHEIAIDPGRRLQLVKFTEGNAGNFHYYFQVNGNPIDRENDFSSNPDHDGVLKYRPKTYVPLQVQLYDEKHTLARKAELQRIDKEDEFEPIYHWVYRPELQFSVYDLEIDAIRRKTGDDKTVNIYGEKIPVISGSDNALEVAFDLISPAFNQLETIDGKREFVLAMGEQEYGFEVKREGSEQTIIFNNIEHLSEIEPEDYLTLRLFLNNDASNILWEYAFEYLSIDHLLIGNDNEDEDTIYLSADNPTLPLQAYLVGYATRKPENKQPVTVIWSNPEKTGSFSKAAETDNNHGVFATDFTMKPVSGLTATVTASLQGITETTASLNKKIKVIPGKPAKLSVKESGKPEPLGLKQWTIEATVYDAHDNLVADGSDVKFSLSGQAKFVHMDSGTTNGKAKAIITGNGWTDDNITISVSAGGVTETLQSSTSELIINLDVPNNLYTAHEYPVSIRVATANGQPAANVPVDLSSTFAHFKPSLVTTNHQGIATATMMTPLIAGKGSIYAKAGYAGYKKLAIQINPTVDSSLDMEQALITGDVAQDGYAPFQRYDGVKLGVGYKAQHTISILGQANGKQKVSLGDVFDPNLSPLAAYYMNQLDTDEDKNLAPDETGHFPALAENITIAKDHILGRGHSYAFTGGDSDSQIRLLKSEPLQKSTATGFRLEFKASKAGGALVDLAKGQTLQLASDNKLVYWLKTDTGIYKLESAPITLNEWHTVAVRYYQNKVELYVDDLKTAYQAVAEGNINYRGQQLQIGSGYQGLINSLRFYDWNSAPLVTIGDATTHTASLNAEGKTQVVVQSTGQMNTDGKSIRILRIGINAGETRQYLSLISKDAYTQLAGQYIETAYQGGPPINIAGWDTVNQPAGSMPLQFFMSQAHAAWWDFSLDDVYDALKEVASWVVPFEEFEQMILQLGYLVDGDERFDPVSLTINGLIVASAFPVAKPIQGILKVLKPFIKKPANRKMIKMFAEVLGDGVKYAVHERKLDKLAAIVPFVLTVGEILSDEESRKAIPLFISTLSSAEDLSAWIQYLALPANGWEGDTIPSVMDGDEQAYNHKLPLSFMVKSAYASSFRGPRYTARRVAAKAIAKVIREVVEIDGARARLLKEPKDLSRVLKQIVDNINKTQHKEFKRFLFKKSFLKGCIIAYNRGISRLREFIRGRDKTRVDPRWLIGSMVILEEAIVNNKITEEIAVQVHGLMADAFIGSNSQRAQSTRYGARFHLLEAAYWYLNPNYEIVSIEGIRDIHFFIEDTDGEPSIFTKKPYNRTVDIILKRKGHKKETWAELKSKKHPFKKSEFKEFKIKSNIKGKHSIHKEFFADFTAYNYIEDLLDTEKVSSNIGFIWRFHHFKVKRNAHNSIIEQGPDKKDLSNAREWLCKPAKAKDIESIFKATFNIDTSEKVNNQCKKYHSNDIQRVKPEAYFAPMLVTGDWIKDLQDEI</sequence>
<name>A0A853I6M8_9GAMM</name>
<evidence type="ECO:0000313" key="3">
    <source>
        <dbReference type="Proteomes" id="UP000569732"/>
    </source>
</evidence>
<dbReference type="SUPFAM" id="SSF49373">
    <property type="entry name" value="Invasin/intimin cell-adhesion fragments"/>
    <property type="match status" value="1"/>
</dbReference>
<proteinExistence type="predicted"/>
<evidence type="ECO:0000256" key="1">
    <source>
        <dbReference type="SAM" id="SignalP"/>
    </source>
</evidence>
<protein>
    <recommendedName>
        <fullName evidence="4">LamG-like jellyroll fold domain-containing protein</fullName>
    </recommendedName>
</protein>